<dbReference type="Gene3D" id="2.60.40.3800">
    <property type="match status" value="1"/>
</dbReference>
<evidence type="ECO:0000313" key="4">
    <source>
        <dbReference type="EMBL" id="MBM3331094.1"/>
    </source>
</evidence>
<evidence type="ECO:0000259" key="2">
    <source>
        <dbReference type="Pfam" id="PF01364"/>
    </source>
</evidence>
<evidence type="ECO:0000259" key="3">
    <source>
        <dbReference type="Pfam" id="PF18962"/>
    </source>
</evidence>
<dbReference type="GO" id="GO:0006508">
    <property type="term" value="P:proteolysis"/>
    <property type="evidence" value="ECO:0007669"/>
    <property type="project" value="InterPro"/>
</dbReference>
<dbReference type="EMBL" id="VGIR01000018">
    <property type="protein sequence ID" value="MBM3331094.1"/>
    <property type="molecule type" value="Genomic_DNA"/>
</dbReference>
<dbReference type="AlphaFoldDB" id="A0A938BSU9"/>
<dbReference type="Gene3D" id="2.60.40.10">
    <property type="entry name" value="Immunoglobulins"/>
    <property type="match status" value="1"/>
</dbReference>
<name>A0A938BSU9_UNCW3</name>
<keyword evidence="1" id="KW-0732">Signal</keyword>
<organism evidence="4 5">
    <name type="scientific">candidate division WOR-3 bacterium</name>
    <dbReference type="NCBI Taxonomy" id="2052148"/>
    <lineage>
        <taxon>Bacteria</taxon>
        <taxon>Bacteria division WOR-3</taxon>
    </lineage>
</organism>
<reference evidence="4" key="1">
    <citation type="submission" date="2019-03" db="EMBL/GenBank/DDBJ databases">
        <title>Lake Tanganyika Metagenome-Assembled Genomes (MAGs).</title>
        <authorList>
            <person name="Tran P."/>
        </authorList>
    </citation>
    <scope>NUCLEOTIDE SEQUENCE</scope>
    <source>
        <strain evidence="4">K_DeepCast_150m_m2_040</strain>
    </source>
</reference>
<comment type="caution">
    <text evidence="4">The sequence shown here is derived from an EMBL/GenBank/DDBJ whole genome shotgun (WGS) entry which is preliminary data.</text>
</comment>
<evidence type="ECO:0000256" key="1">
    <source>
        <dbReference type="ARBA" id="ARBA00022729"/>
    </source>
</evidence>
<dbReference type="InterPro" id="IPR029031">
    <property type="entry name" value="Gingipain_N_sf"/>
</dbReference>
<protein>
    <submittedName>
        <fullName evidence="4">T9SS type A sorting domain-containing protein</fullName>
    </submittedName>
</protein>
<proteinExistence type="predicted"/>
<dbReference type="GO" id="GO:0008234">
    <property type="term" value="F:cysteine-type peptidase activity"/>
    <property type="evidence" value="ECO:0007669"/>
    <property type="project" value="InterPro"/>
</dbReference>
<feature type="domain" description="Secretion system C-terminal sorting" evidence="3">
    <location>
        <begin position="1080"/>
        <end position="1151"/>
    </location>
</feature>
<dbReference type="Pfam" id="PF18962">
    <property type="entry name" value="Por_Secre_tail"/>
    <property type="match status" value="1"/>
</dbReference>
<gene>
    <name evidence="4" type="ORF">FJY68_04480</name>
</gene>
<dbReference type="NCBIfam" id="TIGR04183">
    <property type="entry name" value="Por_Secre_tail"/>
    <property type="match status" value="1"/>
</dbReference>
<feature type="domain" description="Gingipain" evidence="2">
    <location>
        <begin position="216"/>
        <end position="569"/>
    </location>
</feature>
<dbReference type="InterPro" id="IPR013783">
    <property type="entry name" value="Ig-like_fold"/>
</dbReference>
<accession>A0A938BSU9</accession>
<dbReference type="SUPFAM" id="SSF52129">
    <property type="entry name" value="Caspase-like"/>
    <property type="match status" value="1"/>
</dbReference>
<dbReference type="Pfam" id="PF01364">
    <property type="entry name" value="Peptidase_C25"/>
    <property type="match status" value="1"/>
</dbReference>
<dbReference type="Gene3D" id="3.40.50.10390">
    <property type="entry name" value="Gingipain r, domain 1"/>
    <property type="match status" value="1"/>
</dbReference>
<dbReference type="Gene3D" id="3.40.50.1460">
    <property type="match status" value="1"/>
</dbReference>
<dbReference type="InterPro" id="IPR029030">
    <property type="entry name" value="Caspase-like_dom_sf"/>
</dbReference>
<dbReference type="InterPro" id="IPR026444">
    <property type="entry name" value="Secre_tail"/>
</dbReference>
<dbReference type="InterPro" id="IPR038490">
    <property type="entry name" value="Gingipain_propep_sf"/>
</dbReference>
<dbReference type="Proteomes" id="UP000779900">
    <property type="component" value="Unassembled WGS sequence"/>
</dbReference>
<evidence type="ECO:0000313" key="5">
    <source>
        <dbReference type="Proteomes" id="UP000779900"/>
    </source>
</evidence>
<dbReference type="InterPro" id="IPR001769">
    <property type="entry name" value="Gingipain"/>
</dbReference>
<sequence length="1154" mass="124333">MKRALILFAFVPALLLAETVIHTLNTSPGAVRFSSLNGFDVVELPQGALSPDPGKPSLPEVAVTLAIPANAQVTGVSVTPLAVTELGVYNVVPAQPPYPLSKQAAAWVPPDAQVYASNTPFPAGILLGYHSGSAAGFRVVAVRVSPFSLRPRSGLLSLHTQLMVKVDYVEGADRTTLTPSQHDRALAGLRSLVQNPEDLERFSPLAAKAGLPEINYLIITNDALAPEFVPFADYRSSRGLRAEIRTKEWIGRNYEGRDLQEKTRNCIRNFFEHRGLSYVLLAGDNAQVPSRRIRVSVGDETGDIPTDLYFGDLDYSWDSNDNDLFGEMSDSVDFYADVITGRAPVDRASQVRNFIAKVKTYEGNPATDYIKRNLLPSGWLWYNIGYHGKFVNDSIANLTPSGWTDVKLENPPGAGVVRDSFDNGFALFDPAGHGNEGGVYDENGTPIYLSSSASQQRNRRRYSIMTSLACTPGNFEAEDCLAEIALNCDSAGCIAVMMNSRYGWGTPPSMGPSEKLCIRFYDHLFHSQEYVIGTAHSRSREEYAGPAQNNSLWRWCMTEFNLLGDPAIDIWTEAPGQLAVSAADTISTGGQNLSVTVTPGFAGARVCAWKGGEVFATGQTDGSGQVSLAIHPVTVGTLKLTATGHNQLAGTRDVVVKAGVPEPYVTYRRSRIDDANQSNPNGILEPGETANLVLTVANTGSGDADDASVVLQITGGRGSVLDSTADYGNIAAGDSATTPSLSIAAAPDAEPGSGLRFLARVAGGGSNWDFEFEVVLGYPGRTCADIDTGQVALTITARGTAGYDREGGCRGRGFRFPQNDTSSLRAASFCLVGCPEYVADRFYNLDSGYDSDWRLVDSVRSRAPMWNADEYMTSAFNDAGHSNAHNVTVQQHALGVDDPGNNDWVIMVYDVHNGGGEAVTAHAGILADFDVVATDRLHDVAFTDAGQATAFMRNVLSRNRWCGVKLLTHEAAARLACIDHGRYVDSDSGLSNDMKYRIMTGSLGTQGSDRPYNWSIAVSTGPLGLPQGGDRRVALAFVAAGDSATYLDACQRAQDWYDANVGVAEPDPKPQASSYRLEAYPNPATNAVNIRFSTPLSGPSSLRVYDAQGRLVHSTFEQRPSPFRLDLRSMPAGVYYLRMTSGDQTLSRRVAIVR</sequence>